<dbReference type="Gene3D" id="3.30.530.20">
    <property type="match status" value="1"/>
</dbReference>
<dbReference type="Proteomes" id="UP000694864">
    <property type="component" value="Chromosome 7"/>
</dbReference>
<reference evidence="2" key="2">
    <citation type="journal article" date="2014" name="Nat. Commun.">
        <title>The emerging biofuel crop Camelina sativa retains a highly undifferentiated hexaploid genome structure.</title>
        <authorList>
            <person name="Kagale S."/>
            <person name="Koh C."/>
            <person name="Nixon J."/>
            <person name="Bollina V."/>
            <person name="Clarke W.E."/>
            <person name="Tuteja R."/>
            <person name="Spillane C."/>
            <person name="Robinson S.J."/>
            <person name="Links M.G."/>
            <person name="Clarke C."/>
            <person name="Higgins E.E."/>
            <person name="Huebert T."/>
            <person name="Sharpe A.G."/>
            <person name="Parkin I.A."/>
        </authorList>
    </citation>
    <scope>NUCLEOTIDE SEQUENCE [LARGE SCALE GENOMIC DNA]</scope>
    <source>
        <strain evidence="2">r\DH55</strain>
    </source>
</reference>
<evidence type="ECO:0000313" key="4">
    <source>
        <dbReference type="RefSeq" id="XP_010415781.1"/>
    </source>
</evidence>
<reference evidence="3 4" key="3">
    <citation type="submission" date="2025-05" db="UniProtKB">
        <authorList>
            <consortium name="RefSeq"/>
        </authorList>
    </citation>
    <scope>IDENTIFICATION</scope>
    <source>
        <tissue evidence="3 4">Leaf</tissue>
    </source>
</reference>
<dbReference type="RefSeq" id="XP_010415781.1">
    <property type="nucleotide sequence ID" value="XM_010417479.2"/>
</dbReference>
<feature type="domain" description="Bet v I/Major latex protein" evidence="1">
    <location>
        <begin position="11"/>
        <end position="162"/>
    </location>
</feature>
<dbReference type="SUPFAM" id="SSF55961">
    <property type="entry name" value="Bet v1-like"/>
    <property type="match status" value="1"/>
</dbReference>
<dbReference type="SMART" id="SM01037">
    <property type="entry name" value="Bet_v_1"/>
    <property type="match status" value="1"/>
</dbReference>
<name>A0ABM0ST77_CAMSA</name>
<evidence type="ECO:0000259" key="1">
    <source>
        <dbReference type="SMART" id="SM01037"/>
    </source>
</evidence>
<dbReference type="GeneID" id="104701736"/>
<evidence type="ECO:0000313" key="3">
    <source>
        <dbReference type="RefSeq" id="XP_010415780.1"/>
    </source>
</evidence>
<evidence type="ECO:0000313" key="2">
    <source>
        <dbReference type="Proteomes" id="UP000694864"/>
    </source>
</evidence>
<keyword evidence="2" id="KW-1185">Reference proteome</keyword>
<organism evidence="2 3">
    <name type="scientific">Camelina sativa</name>
    <name type="common">False flax</name>
    <name type="synonym">Myagrum sativum</name>
    <dbReference type="NCBI Taxonomy" id="90675"/>
    <lineage>
        <taxon>Eukaryota</taxon>
        <taxon>Viridiplantae</taxon>
        <taxon>Streptophyta</taxon>
        <taxon>Embryophyta</taxon>
        <taxon>Tracheophyta</taxon>
        <taxon>Spermatophyta</taxon>
        <taxon>Magnoliopsida</taxon>
        <taxon>eudicotyledons</taxon>
        <taxon>Gunneridae</taxon>
        <taxon>Pentapetalae</taxon>
        <taxon>rosids</taxon>
        <taxon>malvids</taxon>
        <taxon>Brassicales</taxon>
        <taxon>Brassicaceae</taxon>
        <taxon>Camelineae</taxon>
        <taxon>Camelina</taxon>
    </lineage>
</organism>
<dbReference type="CDD" id="cd07816">
    <property type="entry name" value="Bet_v1-like"/>
    <property type="match status" value="1"/>
</dbReference>
<protein>
    <submittedName>
        <fullName evidence="3 4">MLP-like protein 31</fullName>
    </submittedName>
</protein>
<accession>A0ABM0ST77</accession>
<proteinExistence type="predicted"/>
<reference evidence="2" key="1">
    <citation type="journal article" date="1997" name="Nucleic Acids Res.">
        <title>tRNAscan-SE: a program for improved detection of transfer RNA genes in genomic sequence.</title>
        <authorList>
            <person name="Lowe T.M."/>
            <person name="Eddy S.R."/>
        </authorList>
    </citation>
    <scope>NUCLEOTIDE SEQUENCE [LARGE SCALE GENOMIC DNA]</scope>
    <source>
        <strain evidence="2">r\DH55</strain>
    </source>
</reference>
<dbReference type="InterPro" id="IPR000916">
    <property type="entry name" value="Bet_v_I/MLP"/>
</dbReference>
<dbReference type="InterPro" id="IPR051761">
    <property type="entry name" value="MLP-like_ligand-binding"/>
</dbReference>
<dbReference type="Pfam" id="PF00407">
    <property type="entry name" value="Bet_v_1"/>
    <property type="match status" value="1"/>
</dbReference>
<dbReference type="RefSeq" id="XP_010415780.1">
    <property type="nucleotide sequence ID" value="XM_010417478.2"/>
</dbReference>
<sequence>MEAVTKTEVSSLVGKLETDMEIKNSAHKFYHMFAERPHHVSTASPGHIQNCELHEGEWGKVGAILFWDYIHEGVEKVAKERIVASEPEKNLMTLSIIEGDLMKEFKSFVITFQVTPKEGGPGSIVHWHIEYEKISEEIAHPETILQFHVDMAKGVDEYLSTEEVGIAPRVAL</sequence>
<dbReference type="InterPro" id="IPR023393">
    <property type="entry name" value="START-like_dom_sf"/>
</dbReference>
<dbReference type="PANTHER" id="PTHR31907">
    <property type="entry name" value="MLP-LIKE PROTEIN 423"/>
    <property type="match status" value="1"/>
</dbReference>
<gene>
    <name evidence="3 4" type="primary">LOC104701736</name>
</gene>